<gene>
    <name evidence="1" type="ORF">ElyMa_004657500</name>
</gene>
<name>A0AAV4I5P8_9GAST</name>
<dbReference type="InterPro" id="IPR036179">
    <property type="entry name" value="Ig-like_dom_sf"/>
</dbReference>
<dbReference type="Gene3D" id="2.60.40.10">
    <property type="entry name" value="Immunoglobulins"/>
    <property type="match status" value="1"/>
</dbReference>
<evidence type="ECO:0000313" key="1">
    <source>
        <dbReference type="EMBL" id="GFS04464.1"/>
    </source>
</evidence>
<dbReference type="AlphaFoldDB" id="A0AAV4I5P8"/>
<dbReference type="InterPro" id="IPR013783">
    <property type="entry name" value="Ig-like_fold"/>
</dbReference>
<dbReference type="GO" id="GO:0050808">
    <property type="term" value="P:synapse organization"/>
    <property type="evidence" value="ECO:0007669"/>
    <property type="project" value="TreeGrafter"/>
</dbReference>
<organism evidence="1 2">
    <name type="scientific">Elysia marginata</name>
    <dbReference type="NCBI Taxonomy" id="1093978"/>
    <lineage>
        <taxon>Eukaryota</taxon>
        <taxon>Metazoa</taxon>
        <taxon>Spiralia</taxon>
        <taxon>Lophotrochozoa</taxon>
        <taxon>Mollusca</taxon>
        <taxon>Gastropoda</taxon>
        <taxon>Heterobranchia</taxon>
        <taxon>Euthyneura</taxon>
        <taxon>Panpulmonata</taxon>
        <taxon>Sacoglossa</taxon>
        <taxon>Placobranchoidea</taxon>
        <taxon>Plakobranchidae</taxon>
        <taxon>Elysia</taxon>
    </lineage>
</organism>
<dbReference type="PANTHER" id="PTHR23279:SF36">
    <property type="entry name" value="DEFECTIVE PROBOSCIS EXTENSION RESPONSE 9, ISOFORM A"/>
    <property type="match status" value="1"/>
</dbReference>
<reference evidence="1 2" key="1">
    <citation type="journal article" date="2021" name="Elife">
        <title>Chloroplast acquisition without the gene transfer in kleptoplastic sea slugs, Plakobranchus ocellatus.</title>
        <authorList>
            <person name="Maeda T."/>
            <person name="Takahashi S."/>
            <person name="Yoshida T."/>
            <person name="Shimamura S."/>
            <person name="Takaki Y."/>
            <person name="Nagai Y."/>
            <person name="Toyoda A."/>
            <person name="Suzuki Y."/>
            <person name="Arimoto A."/>
            <person name="Ishii H."/>
            <person name="Satoh N."/>
            <person name="Nishiyama T."/>
            <person name="Hasebe M."/>
            <person name="Maruyama T."/>
            <person name="Minagawa J."/>
            <person name="Obokata J."/>
            <person name="Shigenobu S."/>
        </authorList>
    </citation>
    <scope>NUCLEOTIDE SEQUENCE [LARGE SCALE GENOMIC DNA]</scope>
</reference>
<dbReference type="GO" id="GO:0032589">
    <property type="term" value="C:neuron projection membrane"/>
    <property type="evidence" value="ECO:0007669"/>
    <property type="project" value="TreeGrafter"/>
</dbReference>
<dbReference type="EMBL" id="BMAT01009340">
    <property type="protein sequence ID" value="GFS04464.1"/>
    <property type="molecule type" value="Genomic_DNA"/>
</dbReference>
<sequence>MHLLKKKVAWARHGAGSNDFLTIGKDVWSKDKRINVSYRIDQHQITYYDLQIMNVSKEYVGDYECQIIDKSPVKTFVHLKVEREYFEQL</sequence>
<evidence type="ECO:0000313" key="2">
    <source>
        <dbReference type="Proteomes" id="UP000762676"/>
    </source>
</evidence>
<accession>A0AAV4I5P8</accession>
<dbReference type="PANTHER" id="PTHR23279">
    <property type="entry name" value="DEFECTIVE PROBOSCIS EXTENSION RESPONSE DPR -RELATED"/>
    <property type="match status" value="1"/>
</dbReference>
<dbReference type="SUPFAM" id="SSF48726">
    <property type="entry name" value="Immunoglobulin"/>
    <property type="match status" value="1"/>
</dbReference>
<protein>
    <recommendedName>
        <fullName evidence="3">Ig-like domain-containing protein</fullName>
    </recommendedName>
</protein>
<evidence type="ECO:0008006" key="3">
    <source>
        <dbReference type="Google" id="ProtNLM"/>
    </source>
</evidence>
<proteinExistence type="predicted"/>
<dbReference type="InterPro" id="IPR037448">
    <property type="entry name" value="Zig-8"/>
</dbReference>
<comment type="caution">
    <text evidence="1">The sequence shown here is derived from an EMBL/GenBank/DDBJ whole genome shotgun (WGS) entry which is preliminary data.</text>
</comment>
<dbReference type="Proteomes" id="UP000762676">
    <property type="component" value="Unassembled WGS sequence"/>
</dbReference>
<keyword evidence="2" id="KW-1185">Reference proteome</keyword>